<comment type="caution">
    <text evidence="1">The sequence shown here is derived from an EMBL/GenBank/DDBJ whole genome shotgun (WGS) entry which is preliminary data.</text>
</comment>
<evidence type="ECO:0000313" key="2">
    <source>
        <dbReference type="Proteomes" id="UP000580250"/>
    </source>
</evidence>
<organism evidence="1 2">
    <name type="scientific">Meloidogyne enterolobii</name>
    <name type="common">Root-knot nematode worm</name>
    <name type="synonym">Meloidogyne mayaguensis</name>
    <dbReference type="NCBI Taxonomy" id="390850"/>
    <lineage>
        <taxon>Eukaryota</taxon>
        <taxon>Metazoa</taxon>
        <taxon>Ecdysozoa</taxon>
        <taxon>Nematoda</taxon>
        <taxon>Chromadorea</taxon>
        <taxon>Rhabditida</taxon>
        <taxon>Tylenchina</taxon>
        <taxon>Tylenchomorpha</taxon>
        <taxon>Tylenchoidea</taxon>
        <taxon>Meloidogynidae</taxon>
        <taxon>Meloidogyninae</taxon>
        <taxon>Meloidogyne</taxon>
    </lineage>
</organism>
<dbReference type="EMBL" id="CAJEWN010000017">
    <property type="protein sequence ID" value="CAD2135942.1"/>
    <property type="molecule type" value="Genomic_DNA"/>
</dbReference>
<dbReference type="OrthoDB" id="1100386at2759"/>
<evidence type="ECO:0000313" key="1">
    <source>
        <dbReference type="EMBL" id="CAD2135942.1"/>
    </source>
</evidence>
<proteinExistence type="predicted"/>
<gene>
    <name evidence="1" type="ORF">MENT_LOCUS4903</name>
</gene>
<reference evidence="1 2" key="1">
    <citation type="submission" date="2020-08" db="EMBL/GenBank/DDBJ databases">
        <authorList>
            <person name="Koutsovoulos G."/>
            <person name="Danchin GJ E."/>
        </authorList>
    </citation>
    <scope>NUCLEOTIDE SEQUENCE [LARGE SCALE GENOMIC DNA]</scope>
</reference>
<dbReference type="AlphaFoldDB" id="A0A6V7TX28"/>
<name>A0A6V7TX28_MELEN</name>
<protein>
    <submittedName>
        <fullName evidence="1">Uncharacterized protein</fullName>
    </submittedName>
</protein>
<accession>A0A6V7TX28</accession>
<dbReference type="Proteomes" id="UP000580250">
    <property type="component" value="Unassembled WGS sequence"/>
</dbReference>
<dbReference type="InterPro" id="IPR009030">
    <property type="entry name" value="Growth_fac_rcpt_cys_sf"/>
</dbReference>
<sequence length="213" mass="23475">MAQFLLQKNCLQNWTRTTQNTGAASITNKPIVEASSPNVRTVSVSVQDSTVPLPTKNVSPQSVVSPQNNTISPLKVSSSLVSTNFGFNCSKFFVFIFFKFFFILRNLQHYCGQQAFCSHKSVCQCLPGFSGFPPLFPCNAEISLNASSNSLKNLECFNNIDGKCSSRCENGYFLNSDGSCEDVDECKMGVAVCGKEAFCRNLEEHIVVNVQKF</sequence>
<dbReference type="SUPFAM" id="SSF57184">
    <property type="entry name" value="Growth factor receptor domain"/>
    <property type="match status" value="1"/>
</dbReference>
<dbReference type="Gene3D" id="2.90.20.10">
    <property type="entry name" value="Plasmodium vivax P25 domain"/>
    <property type="match status" value="1"/>
</dbReference>